<evidence type="ECO:0000256" key="3">
    <source>
        <dbReference type="ARBA" id="ARBA00023015"/>
    </source>
</evidence>
<comment type="caution">
    <text evidence="7">The sequence shown here is derived from an EMBL/GenBank/DDBJ whole genome shotgun (WGS) entry which is preliminary data.</text>
</comment>
<evidence type="ECO:0000256" key="1">
    <source>
        <dbReference type="ARBA" id="ARBA00022741"/>
    </source>
</evidence>
<feature type="domain" description="PAS" evidence="6">
    <location>
        <begin position="234"/>
        <end position="279"/>
    </location>
</feature>
<accession>A0ABV2KBV6</accession>
<dbReference type="Proteomes" id="UP001549104">
    <property type="component" value="Unassembled WGS sequence"/>
</dbReference>
<dbReference type="SUPFAM" id="SSF51735">
    <property type="entry name" value="NAD(P)-binding Rossmann-fold domains"/>
    <property type="match status" value="1"/>
</dbReference>
<dbReference type="Pfam" id="PF02954">
    <property type="entry name" value="HTH_8"/>
    <property type="match status" value="1"/>
</dbReference>
<dbReference type="InterPro" id="IPR035965">
    <property type="entry name" value="PAS-like_dom_sf"/>
</dbReference>
<dbReference type="InterPro" id="IPR027417">
    <property type="entry name" value="P-loop_NTPase"/>
</dbReference>
<dbReference type="InterPro" id="IPR025944">
    <property type="entry name" value="Sigma_54_int_dom_CS"/>
</dbReference>
<dbReference type="SMART" id="SM00382">
    <property type="entry name" value="AAA"/>
    <property type="match status" value="1"/>
</dbReference>
<dbReference type="CDD" id="cd00130">
    <property type="entry name" value="PAS"/>
    <property type="match status" value="2"/>
</dbReference>
<evidence type="ECO:0000313" key="7">
    <source>
        <dbReference type="EMBL" id="MET3658558.1"/>
    </source>
</evidence>
<evidence type="ECO:0000256" key="4">
    <source>
        <dbReference type="ARBA" id="ARBA00023163"/>
    </source>
</evidence>
<sequence length="680" mass="75536">MQNVLIVGAGTGGSIILDLLQNLEFMNVNAIIDTDEHAPGIIRAKKQGIAYGMDWTSYLTDDLHIIFDVTGDKSVFAELLKARPAHTVLIPGSVANLLVRLLEENDTYIKRIHIEMHKQRMIFDSIEEGMVGIDEEGTVDFFNKSASKMIGFPIEEAFGRMITDVIPTTELPRVFDSGVAELNEEQILGNGLKIVTSRYPLFDSAGKKVGAFAVFKDITEVVALAEEITDLKKVKTMLEAIIHSSDDAISVVDDKGNGILVNPAYTRITGLTEDEIIGKPANADINEGDSIHMRVLKSRKPVRGVNMRIGENNREVIVNVAPIIVDHQVKGSVGVIHDITEMRNLMKELDQARTIIRKLESTYTFDDIFGGSSDIEISIEQAKLAAKSDIPVLLRGEAGTGKELFAHAIHSGSERRFNKFIRVNCSAMHSSKLEAELFGQESEVSQSGNGSTQGLFQESAQGTLFLDEVADLPLVVQARLLNYLKSGTIFKNGGTYPVHLSVRVIAASTKNLEKAMHEGAFIEELYYVLNRLSIQIAPLRSRKKDIPSIIGHLLVRLNQEFGMNIEKITDEAQERLKQYDWPGNVRELENVLSRAMIYMESGDAVIELIDVVKSLSSRENTEEEQILPEKSTLNSIMDEYEKTILETALRENTGNKSLTANRLGISLRSLYYKLEKFSLI</sequence>
<dbReference type="Gene3D" id="3.30.450.20">
    <property type="entry name" value="PAS domain"/>
    <property type="match status" value="2"/>
</dbReference>
<dbReference type="InterPro" id="IPR002197">
    <property type="entry name" value="HTH_Fis"/>
</dbReference>
<keyword evidence="1" id="KW-0547">Nucleotide-binding</keyword>
<evidence type="ECO:0000256" key="2">
    <source>
        <dbReference type="ARBA" id="ARBA00022840"/>
    </source>
</evidence>
<proteinExistence type="predicted"/>
<name>A0ABV2KBV6_SPOPS</name>
<evidence type="ECO:0000259" key="5">
    <source>
        <dbReference type="PROSITE" id="PS50045"/>
    </source>
</evidence>
<dbReference type="PROSITE" id="PS00688">
    <property type="entry name" value="SIGMA54_INTERACT_3"/>
    <property type="match status" value="1"/>
</dbReference>
<dbReference type="InterPro" id="IPR003593">
    <property type="entry name" value="AAA+_ATPase"/>
</dbReference>
<feature type="domain" description="Sigma-54 factor interaction" evidence="5">
    <location>
        <begin position="368"/>
        <end position="597"/>
    </location>
</feature>
<evidence type="ECO:0000313" key="8">
    <source>
        <dbReference type="Proteomes" id="UP001549104"/>
    </source>
</evidence>
<reference evidence="7 8" key="1">
    <citation type="submission" date="2024-06" db="EMBL/GenBank/DDBJ databases">
        <title>Sorghum-associated microbial communities from plants grown in Nebraska, USA.</title>
        <authorList>
            <person name="Schachtman D."/>
        </authorList>
    </citation>
    <scope>NUCLEOTIDE SEQUENCE [LARGE SCALE GENOMIC DNA]</scope>
    <source>
        <strain evidence="7 8">1288</strain>
    </source>
</reference>
<dbReference type="Gene3D" id="1.10.10.60">
    <property type="entry name" value="Homeodomain-like"/>
    <property type="match status" value="1"/>
</dbReference>
<dbReference type="PROSITE" id="PS50112">
    <property type="entry name" value="PAS"/>
    <property type="match status" value="2"/>
</dbReference>
<dbReference type="SUPFAM" id="SSF55785">
    <property type="entry name" value="PYP-like sensor domain (PAS domain)"/>
    <property type="match status" value="2"/>
</dbReference>
<dbReference type="NCBIfam" id="TIGR00229">
    <property type="entry name" value="sensory_box"/>
    <property type="match status" value="2"/>
</dbReference>
<keyword evidence="8" id="KW-1185">Reference proteome</keyword>
<dbReference type="PRINTS" id="PR01590">
    <property type="entry name" value="HTHFIS"/>
</dbReference>
<keyword evidence="4" id="KW-0804">Transcription</keyword>
<feature type="domain" description="PAS" evidence="6">
    <location>
        <begin position="115"/>
        <end position="166"/>
    </location>
</feature>
<dbReference type="SMART" id="SM00091">
    <property type="entry name" value="PAS"/>
    <property type="match status" value="2"/>
</dbReference>
<protein>
    <submittedName>
        <fullName evidence="7">PAS domain S-box-containing protein</fullName>
    </submittedName>
</protein>
<dbReference type="InterPro" id="IPR013767">
    <property type="entry name" value="PAS_fold"/>
</dbReference>
<gene>
    <name evidence="7" type="ORF">ABIC55_003675</name>
</gene>
<dbReference type="InterPro" id="IPR036291">
    <property type="entry name" value="NAD(P)-bd_dom_sf"/>
</dbReference>
<dbReference type="Pfam" id="PF00989">
    <property type="entry name" value="PAS"/>
    <property type="match status" value="2"/>
</dbReference>
<dbReference type="PANTHER" id="PTHR32071">
    <property type="entry name" value="TRANSCRIPTIONAL REGULATORY PROTEIN"/>
    <property type="match status" value="1"/>
</dbReference>
<dbReference type="InterPro" id="IPR058031">
    <property type="entry name" value="AAA_lid_NorR"/>
</dbReference>
<dbReference type="SUPFAM" id="SSF46689">
    <property type="entry name" value="Homeodomain-like"/>
    <property type="match status" value="1"/>
</dbReference>
<dbReference type="CDD" id="cd00009">
    <property type="entry name" value="AAA"/>
    <property type="match status" value="1"/>
</dbReference>
<dbReference type="Pfam" id="PF25601">
    <property type="entry name" value="AAA_lid_14"/>
    <property type="match status" value="1"/>
</dbReference>
<evidence type="ECO:0000259" key="6">
    <source>
        <dbReference type="PROSITE" id="PS50112"/>
    </source>
</evidence>
<organism evidence="7 8">
    <name type="scientific">Sporosarcina psychrophila</name>
    <name type="common">Bacillus psychrophilus</name>
    <dbReference type="NCBI Taxonomy" id="1476"/>
    <lineage>
        <taxon>Bacteria</taxon>
        <taxon>Bacillati</taxon>
        <taxon>Bacillota</taxon>
        <taxon>Bacilli</taxon>
        <taxon>Bacillales</taxon>
        <taxon>Caryophanaceae</taxon>
        <taxon>Sporosarcina</taxon>
    </lineage>
</organism>
<dbReference type="Gene3D" id="1.10.8.60">
    <property type="match status" value="1"/>
</dbReference>
<dbReference type="Gene3D" id="3.40.50.300">
    <property type="entry name" value="P-loop containing nucleotide triphosphate hydrolases"/>
    <property type="match status" value="1"/>
</dbReference>
<dbReference type="InterPro" id="IPR000014">
    <property type="entry name" value="PAS"/>
</dbReference>
<dbReference type="Pfam" id="PF00158">
    <property type="entry name" value="Sigma54_activat"/>
    <property type="match status" value="1"/>
</dbReference>
<dbReference type="EMBL" id="JBEPME010000005">
    <property type="protein sequence ID" value="MET3658558.1"/>
    <property type="molecule type" value="Genomic_DNA"/>
</dbReference>
<keyword evidence="2" id="KW-0067">ATP-binding</keyword>
<dbReference type="PANTHER" id="PTHR32071:SF121">
    <property type="entry name" value="SIGMA L-DEPENDENT TRANSCRIPTIONAL REGULATOR YQIR-RELATED"/>
    <property type="match status" value="1"/>
</dbReference>
<dbReference type="PROSITE" id="PS50045">
    <property type="entry name" value="SIGMA54_INTERACT_4"/>
    <property type="match status" value="1"/>
</dbReference>
<dbReference type="InterPro" id="IPR002078">
    <property type="entry name" value="Sigma_54_int"/>
</dbReference>
<keyword evidence="3" id="KW-0805">Transcription regulation</keyword>
<dbReference type="SUPFAM" id="SSF52540">
    <property type="entry name" value="P-loop containing nucleoside triphosphate hydrolases"/>
    <property type="match status" value="1"/>
</dbReference>
<dbReference type="RefSeq" id="WP_354314230.1">
    <property type="nucleotide sequence ID" value="NZ_JBEPME010000005.1"/>
</dbReference>
<dbReference type="InterPro" id="IPR009057">
    <property type="entry name" value="Homeodomain-like_sf"/>
</dbReference>